<dbReference type="AlphaFoldDB" id="F4WX96"/>
<evidence type="ECO:0000313" key="3">
    <source>
        <dbReference type="Proteomes" id="UP000007755"/>
    </source>
</evidence>
<dbReference type="EMBL" id="GL888422">
    <property type="protein sequence ID" value="EGI61182.1"/>
    <property type="molecule type" value="Genomic_DNA"/>
</dbReference>
<dbReference type="InParanoid" id="F4WX96"/>
<keyword evidence="3" id="KW-1185">Reference proteome</keyword>
<evidence type="ECO:0000313" key="2">
    <source>
        <dbReference type="EMBL" id="EGI61182.1"/>
    </source>
</evidence>
<accession>F4WX96</accession>
<feature type="region of interest" description="Disordered" evidence="1">
    <location>
        <begin position="66"/>
        <end position="87"/>
    </location>
</feature>
<feature type="compositionally biased region" description="Basic and acidic residues" evidence="1">
    <location>
        <begin position="66"/>
        <end position="76"/>
    </location>
</feature>
<organism evidence="3">
    <name type="scientific">Acromyrmex echinatior</name>
    <name type="common">Panamanian leafcutter ant</name>
    <name type="synonym">Acromyrmex octospinosus echinatior</name>
    <dbReference type="NCBI Taxonomy" id="103372"/>
    <lineage>
        <taxon>Eukaryota</taxon>
        <taxon>Metazoa</taxon>
        <taxon>Ecdysozoa</taxon>
        <taxon>Arthropoda</taxon>
        <taxon>Hexapoda</taxon>
        <taxon>Insecta</taxon>
        <taxon>Pterygota</taxon>
        <taxon>Neoptera</taxon>
        <taxon>Endopterygota</taxon>
        <taxon>Hymenoptera</taxon>
        <taxon>Apocrita</taxon>
        <taxon>Aculeata</taxon>
        <taxon>Formicoidea</taxon>
        <taxon>Formicidae</taxon>
        <taxon>Myrmicinae</taxon>
        <taxon>Acromyrmex</taxon>
    </lineage>
</organism>
<dbReference type="Proteomes" id="UP000007755">
    <property type="component" value="Unassembled WGS sequence"/>
</dbReference>
<name>F4WX96_ACREC</name>
<reference evidence="2" key="1">
    <citation type="submission" date="2011-02" db="EMBL/GenBank/DDBJ databases">
        <title>The genome of the leaf-cutting ant Acromyrmex echinatior suggests key adaptations to social evolution and fungus farming.</title>
        <authorList>
            <person name="Nygaard S."/>
            <person name="Zhang G."/>
        </authorList>
    </citation>
    <scope>NUCLEOTIDE SEQUENCE</scope>
</reference>
<proteinExistence type="predicted"/>
<evidence type="ECO:0000256" key="1">
    <source>
        <dbReference type="SAM" id="MobiDB-lite"/>
    </source>
</evidence>
<gene>
    <name evidence="2" type="ORF">G5I_10580</name>
</gene>
<protein>
    <submittedName>
        <fullName evidence="2">Uncharacterized protein</fullName>
    </submittedName>
</protein>
<sequence length="87" mass="10070">MEYRRTLELCLPCIHVEGDRYRQPYANKNTLLWQLMNAHGKSGLPSIRGKCREKFVELKEMRWIPRQGKENGEEAKTGVPPLGKETG</sequence>